<proteinExistence type="predicted"/>
<evidence type="ECO:0000313" key="2">
    <source>
        <dbReference type="EMBL" id="QDT52044.1"/>
    </source>
</evidence>
<evidence type="ECO:0000313" key="3">
    <source>
        <dbReference type="Proteomes" id="UP000315700"/>
    </source>
</evidence>
<dbReference type="EMBL" id="CP036271">
    <property type="protein sequence ID" value="QDT52044.1"/>
    <property type="molecule type" value="Genomic_DNA"/>
</dbReference>
<dbReference type="RefSeq" id="WP_145026011.1">
    <property type="nucleotide sequence ID" value="NZ_CP036271.1"/>
</dbReference>
<protein>
    <recommendedName>
        <fullName evidence="4">Sigma 54 modulation protein / S30EA ribosomal protein</fullName>
    </recommendedName>
</protein>
<gene>
    <name evidence="2" type="ORF">Pan44_00520</name>
</gene>
<feature type="region of interest" description="Disordered" evidence="1">
    <location>
        <begin position="106"/>
        <end position="125"/>
    </location>
</feature>
<name>A0A517S7D7_9PLAN</name>
<dbReference type="SUPFAM" id="SSF69754">
    <property type="entry name" value="Ribosome binding protein Y (YfiA homologue)"/>
    <property type="match status" value="1"/>
</dbReference>
<dbReference type="Gene3D" id="3.30.160.100">
    <property type="entry name" value="Ribosome hibernation promotion factor-like"/>
    <property type="match status" value="1"/>
</dbReference>
<dbReference type="KEGG" id="ccos:Pan44_00520"/>
<dbReference type="Proteomes" id="UP000315700">
    <property type="component" value="Chromosome"/>
</dbReference>
<dbReference type="InterPro" id="IPR036567">
    <property type="entry name" value="RHF-like"/>
</dbReference>
<evidence type="ECO:0008006" key="4">
    <source>
        <dbReference type="Google" id="ProtNLM"/>
    </source>
</evidence>
<sequence length="125" mass="13424">MAVFLRTDNHLNGGERLAKFVESVAEGAVEHVKDQVTRVDVYLGDENSAAKSSDNEFRCSMEARIGGLKPFAVTHHAGSIDDAVRGAADKLQQSIHSTIEKIGQKKGRMSYAGDPDAAVDLTAPQ</sequence>
<evidence type="ECO:0000256" key="1">
    <source>
        <dbReference type="SAM" id="MobiDB-lite"/>
    </source>
</evidence>
<dbReference type="OrthoDB" id="121633at2"/>
<organism evidence="2 3">
    <name type="scientific">Caulifigura coniformis</name>
    <dbReference type="NCBI Taxonomy" id="2527983"/>
    <lineage>
        <taxon>Bacteria</taxon>
        <taxon>Pseudomonadati</taxon>
        <taxon>Planctomycetota</taxon>
        <taxon>Planctomycetia</taxon>
        <taxon>Planctomycetales</taxon>
        <taxon>Planctomycetaceae</taxon>
        <taxon>Caulifigura</taxon>
    </lineage>
</organism>
<dbReference type="AlphaFoldDB" id="A0A517S7D7"/>
<dbReference type="InParanoid" id="A0A517S7D7"/>
<reference evidence="2 3" key="1">
    <citation type="submission" date="2019-02" db="EMBL/GenBank/DDBJ databases">
        <title>Deep-cultivation of Planctomycetes and their phenomic and genomic characterization uncovers novel biology.</title>
        <authorList>
            <person name="Wiegand S."/>
            <person name="Jogler M."/>
            <person name="Boedeker C."/>
            <person name="Pinto D."/>
            <person name="Vollmers J."/>
            <person name="Rivas-Marin E."/>
            <person name="Kohn T."/>
            <person name="Peeters S.H."/>
            <person name="Heuer A."/>
            <person name="Rast P."/>
            <person name="Oberbeckmann S."/>
            <person name="Bunk B."/>
            <person name="Jeske O."/>
            <person name="Meyerdierks A."/>
            <person name="Storesund J.E."/>
            <person name="Kallscheuer N."/>
            <person name="Luecker S."/>
            <person name="Lage O.M."/>
            <person name="Pohl T."/>
            <person name="Merkel B.J."/>
            <person name="Hornburger P."/>
            <person name="Mueller R.-W."/>
            <person name="Bruemmer F."/>
            <person name="Labrenz M."/>
            <person name="Spormann A.M."/>
            <person name="Op den Camp H."/>
            <person name="Overmann J."/>
            <person name="Amann R."/>
            <person name="Jetten M.S.M."/>
            <person name="Mascher T."/>
            <person name="Medema M.H."/>
            <person name="Devos D.P."/>
            <person name="Kaster A.-K."/>
            <person name="Ovreas L."/>
            <person name="Rohde M."/>
            <person name="Galperin M.Y."/>
            <person name="Jogler C."/>
        </authorList>
    </citation>
    <scope>NUCLEOTIDE SEQUENCE [LARGE SCALE GENOMIC DNA]</scope>
    <source>
        <strain evidence="2 3">Pan44</strain>
    </source>
</reference>
<keyword evidence="3" id="KW-1185">Reference proteome</keyword>
<accession>A0A517S7D7</accession>